<evidence type="ECO:0000313" key="1">
    <source>
        <dbReference type="EMBL" id="KAI3807691.1"/>
    </source>
</evidence>
<gene>
    <name evidence="1" type="ORF">L1987_23625</name>
</gene>
<dbReference type="Proteomes" id="UP001056120">
    <property type="component" value="Linkage Group LG08"/>
</dbReference>
<evidence type="ECO:0000313" key="2">
    <source>
        <dbReference type="Proteomes" id="UP001056120"/>
    </source>
</evidence>
<sequence>MSFDTITQVAPFDSLPDQEYVFPPESQIFDNATTGEEGSTMLRDLFRARAAGELLRKDLNILPKLLSLIAQFNVIPRLGDKDKKTKQRIKGLLDHVQPLEGEDEGEEENYVEEEEGDDDATVGDGGARGRVYEDDLLEAIVRSARPPEYDGWPKLIAAGNSDEGSGEDSP</sequence>
<proteinExistence type="predicted"/>
<accession>A0ACB9IJN0</accession>
<reference evidence="1 2" key="2">
    <citation type="journal article" date="2022" name="Mol. Ecol. Resour.">
        <title>The genomes of chicory, endive, great burdock and yacon provide insights into Asteraceae paleo-polyploidization history and plant inulin production.</title>
        <authorList>
            <person name="Fan W."/>
            <person name="Wang S."/>
            <person name="Wang H."/>
            <person name="Wang A."/>
            <person name="Jiang F."/>
            <person name="Liu H."/>
            <person name="Zhao H."/>
            <person name="Xu D."/>
            <person name="Zhang Y."/>
        </authorList>
    </citation>
    <scope>NUCLEOTIDE SEQUENCE [LARGE SCALE GENOMIC DNA]</scope>
    <source>
        <strain evidence="2">cv. Yunnan</strain>
        <tissue evidence="1">Leaves</tissue>
    </source>
</reference>
<dbReference type="EMBL" id="CM042025">
    <property type="protein sequence ID" value="KAI3807691.1"/>
    <property type="molecule type" value="Genomic_DNA"/>
</dbReference>
<name>A0ACB9IJN0_9ASTR</name>
<protein>
    <submittedName>
        <fullName evidence="1">Uncharacterized protein</fullName>
    </submittedName>
</protein>
<organism evidence="1 2">
    <name type="scientific">Smallanthus sonchifolius</name>
    <dbReference type="NCBI Taxonomy" id="185202"/>
    <lineage>
        <taxon>Eukaryota</taxon>
        <taxon>Viridiplantae</taxon>
        <taxon>Streptophyta</taxon>
        <taxon>Embryophyta</taxon>
        <taxon>Tracheophyta</taxon>
        <taxon>Spermatophyta</taxon>
        <taxon>Magnoliopsida</taxon>
        <taxon>eudicotyledons</taxon>
        <taxon>Gunneridae</taxon>
        <taxon>Pentapetalae</taxon>
        <taxon>asterids</taxon>
        <taxon>campanulids</taxon>
        <taxon>Asterales</taxon>
        <taxon>Asteraceae</taxon>
        <taxon>Asteroideae</taxon>
        <taxon>Heliantheae alliance</taxon>
        <taxon>Millerieae</taxon>
        <taxon>Smallanthus</taxon>
    </lineage>
</organism>
<reference evidence="2" key="1">
    <citation type="journal article" date="2022" name="Mol. Ecol. Resour.">
        <title>The genomes of chicory, endive, great burdock and yacon provide insights into Asteraceae palaeo-polyploidization history and plant inulin production.</title>
        <authorList>
            <person name="Fan W."/>
            <person name="Wang S."/>
            <person name="Wang H."/>
            <person name="Wang A."/>
            <person name="Jiang F."/>
            <person name="Liu H."/>
            <person name="Zhao H."/>
            <person name="Xu D."/>
            <person name="Zhang Y."/>
        </authorList>
    </citation>
    <scope>NUCLEOTIDE SEQUENCE [LARGE SCALE GENOMIC DNA]</scope>
    <source>
        <strain evidence="2">cv. Yunnan</strain>
    </source>
</reference>
<comment type="caution">
    <text evidence="1">The sequence shown here is derived from an EMBL/GenBank/DDBJ whole genome shotgun (WGS) entry which is preliminary data.</text>
</comment>
<keyword evidence="2" id="KW-1185">Reference proteome</keyword>